<dbReference type="AlphaFoldDB" id="A0A372IJZ8"/>
<evidence type="ECO:0000313" key="3">
    <source>
        <dbReference type="EMBL" id="RFU15266.1"/>
    </source>
</evidence>
<dbReference type="InterPro" id="IPR032109">
    <property type="entry name" value="Big_3_5"/>
</dbReference>
<evidence type="ECO:0000259" key="2">
    <source>
        <dbReference type="Pfam" id="PF16640"/>
    </source>
</evidence>
<name>A0A372IJZ8_9BACT</name>
<reference evidence="3 4" key="1">
    <citation type="submission" date="2018-08" db="EMBL/GenBank/DDBJ databases">
        <title>Acidipila sp. 4G-K13, an acidobacterium isolated from forest soil.</title>
        <authorList>
            <person name="Gao Z.-H."/>
            <person name="Qiu L.-H."/>
        </authorList>
    </citation>
    <scope>NUCLEOTIDE SEQUENCE [LARGE SCALE GENOMIC DNA]</scope>
    <source>
        <strain evidence="3 4">4G-K13</strain>
    </source>
</reference>
<accession>A0A372IJZ8</accession>
<comment type="caution">
    <text evidence="3">The sequence shown here is derived from an EMBL/GenBank/DDBJ whole genome shotgun (WGS) entry which is preliminary data.</text>
</comment>
<keyword evidence="4" id="KW-1185">Reference proteome</keyword>
<gene>
    <name evidence="3" type="ORF">D0Y96_16375</name>
</gene>
<dbReference type="EMBL" id="QVQT01000006">
    <property type="protein sequence ID" value="RFU15266.1"/>
    <property type="molecule type" value="Genomic_DNA"/>
</dbReference>
<proteinExistence type="predicted"/>
<protein>
    <submittedName>
        <fullName evidence="3">Ig-like domain repeat protein</fullName>
    </submittedName>
</protein>
<keyword evidence="1" id="KW-0812">Transmembrane</keyword>
<evidence type="ECO:0000256" key="1">
    <source>
        <dbReference type="SAM" id="Phobius"/>
    </source>
</evidence>
<keyword evidence="1" id="KW-1133">Transmembrane helix</keyword>
<sequence>MAPEYFQCRQHHGRSCTCDCPQLESGPWQHHRAFGATVSVTGTLASIGNGPAPTGTLQFYDGSTPIGAPVPLQQGAGTYTSAAFAVGSHSITAVYSGDSNYPSVTSTPTTFTVIAQGTDTLSLTYTGATTVTMGIPISIPGKIQYSPILGPAPSGAVSLLEDGAAIGSVTLNGSSTFSFSVNSLTSPLTPGTHVFTLSYPGDAHWSSSSASSGTSILIQHATSNLILVLPTAPVSAEVGSPIKIVGALSELGSNPAPNPTGDVQLLDGTIVIASVPLSGFTPGTTSVTVNFSVNTPAAPLSDGMHQLSLNYPGDSIWIGHPSGSLAVTITGNVPKFTLTSNVGAFPNAVHGTPVTFTATAGAVNGLATPTGTVQFYIDGAAAGSPVPMSGGVATCTPSGLSVGSHTATAAYSGNSTYGSVTTNGTVAIVTQGSDALVLTAPSAQTVDAGMPFTLTGTLNVTSFGPAPTGTVTLLDNGTALATTTLSGNPPFALSFPVNTASAPLAGGSNSFTLQYAGGSQWTAATAAAQSVTVNDFSVAPAQTALTVAPGSSATETLNVKYLGSLAATTTFTCSGLPNEASCSFNPASVTGSGSTTLTITTTGATKSELRWLTGGGATTLACLLFFGLPLRSRKWLLLPCALLALFIGGLTGCGGGGNMSGGGGGTGNSGTPAGNYTVTVSAVTSGTTSITHTTTFTLTVQ</sequence>
<evidence type="ECO:0000313" key="4">
    <source>
        <dbReference type="Proteomes" id="UP000264702"/>
    </source>
</evidence>
<dbReference type="Gene3D" id="2.60.40.10">
    <property type="entry name" value="Immunoglobulins"/>
    <property type="match status" value="4"/>
</dbReference>
<feature type="transmembrane region" description="Helical" evidence="1">
    <location>
        <begin position="609"/>
        <end position="628"/>
    </location>
</feature>
<feature type="domain" description="Bacterial Ig-like" evidence="2">
    <location>
        <begin position="33"/>
        <end position="113"/>
    </location>
</feature>
<feature type="domain" description="Bacterial Ig-like" evidence="2">
    <location>
        <begin position="441"/>
        <end position="534"/>
    </location>
</feature>
<keyword evidence="1" id="KW-0472">Membrane</keyword>
<feature type="domain" description="Bacterial Ig-like" evidence="2">
    <location>
        <begin position="347"/>
        <end position="426"/>
    </location>
</feature>
<dbReference type="OrthoDB" id="114775at2"/>
<dbReference type="Pfam" id="PF16640">
    <property type="entry name" value="Big_3_5"/>
    <property type="match status" value="3"/>
</dbReference>
<dbReference type="InterPro" id="IPR013783">
    <property type="entry name" value="Ig-like_fold"/>
</dbReference>
<dbReference type="Proteomes" id="UP000264702">
    <property type="component" value="Unassembled WGS sequence"/>
</dbReference>
<feature type="transmembrane region" description="Helical" evidence="1">
    <location>
        <begin position="635"/>
        <end position="657"/>
    </location>
</feature>
<organism evidence="3 4">
    <name type="scientific">Paracidobacterium acidisoli</name>
    <dbReference type="NCBI Taxonomy" id="2303751"/>
    <lineage>
        <taxon>Bacteria</taxon>
        <taxon>Pseudomonadati</taxon>
        <taxon>Acidobacteriota</taxon>
        <taxon>Terriglobia</taxon>
        <taxon>Terriglobales</taxon>
        <taxon>Acidobacteriaceae</taxon>
        <taxon>Paracidobacterium</taxon>
    </lineage>
</organism>